<gene>
    <name evidence="1" type="ORF">SAMN02745114_01491</name>
</gene>
<dbReference type="Proteomes" id="UP000190657">
    <property type="component" value="Unassembled WGS sequence"/>
</dbReference>
<protein>
    <submittedName>
        <fullName evidence="1">Uncharacterized protein</fullName>
    </submittedName>
</protein>
<dbReference type="STRING" id="290054.SAMN02745114_01491"/>
<evidence type="ECO:0000313" key="2">
    <source>
        <dbReference type="Proteomes" id="UP000190657"/>
    </source>
</evidence>
<keyword evidence="2" id="KW-1185">Reference proteome</keyword>
<organism evidence="1 2">
    <name type="scientific">Eubacterium coprostanoligenes</name>
    <dbReference type="NCBI Taxonomy" id="290054"/>
    <lineage>
        <taxon>Bacteria</taxon>
        <taxon>Bacillati</taxon>
        <taxon>Bacillota</taxon>
        <taxon>Clostridia</taxon>
        <taxon>Eubacteriales</taxon>
        <taxon>Eubacteriaceae</taxon>
        <taxon>Eubacterium</taxon>
    </lineage>
</organism>
<sequence>MSKFKELEEITLDLFDSVVIYTVAEHGAMGGTLLNGICERKW</sequence>
<dbReference type="EMBL" id="FUWW01000019">
    <property type="protein sequence ID" value="SJZ74855.1"/>
    <property type="molecule type" value="Genomic_DNA"/>
</dbReference>
<proteinExistence type="predicted"/>
<evidence type="ECO:0000313" key="1">
    <source>
        <dbReference type="EMBL" id="SJZ74855.1"/>
    </source>
</evidence>
<dbReference type="RefSeq" id="WP_278286420.1">
    <property type="nucleotide sequence ID" value="NZ_FUWW01000019.1"/>
</dbReference>
<accession>A0A1T4N6W7</accession>
<dbReference type="AlphaFoldDB" id="A0A1T4N6W7"/>
<name>A0A1T4N6W7_9FIRM</name>
<reference evidence="1 2" key="1">
    <citation type="submission" date="2017-02" db="EMBL/GenBank/DDBJ databases">
        <authorList>
            <person name="Peterson S.W."/>
        </authorList>
    </citation>
    <scope>NUCLEOTIDE SEQUENCE [LARGE SCALE GENOMIC DNA]</scope>
    <source>
        <strain evidence="1 2">ATCC 51222</strain>
    </source>
</reference>